<dbReference type="Proteomes" id="UP000016923">
    <property type="component" value="Unassembled WGS sequence"/>
</dbReference>
<proteinExistence type="predicted"/>
<reference evidence="2 3" key="1">
    <citation type="journal article" date="2013" name="BMC Genomics">
        <title>The genome and transcriptome of the pine saprophyte Ophiostoma piceae, and a comparison with the bark beetle-associated pine pathogen Grosmannia clavigera.</title>
        <authorList>
            <person name="Haridas S."/>
            <person name="Wang Y."/>
            <person name="Lim L."/>
            <person name="Massoumi Alamouti S."/>
            <person name="Jackman S."/>
            <person name="Docking R."/>
            <person name="Robertson G."/>
            <person name="Birol I."/>
            <person name="Bohlmann J."/>
            <person name="Breuil C."/>
        </authorList>
    </citation>
    <scope>NUCLEOTIDE SEQUENCE [LARGE SCALE GENOMIC DNA]</scope>
    <source>
        <strain evidence="2 3">UAMH 11346</strain>
    </source>
</reference>
<evidence type="ECO:0008006" key="4">
    <source>
        <dbReference type="Google" id="ProtNLM"/>
    </source>
</evidence>
<name>S3C822_OPHP1</name>
<keyword evidence="3" id="KW-1185">Reference proteome</keyword>
<evidence type="ECO:0000313" key="2">
    <source>
        <dbReference type="EMBL" id="EPE02338.1"/>
    </source>
</evidence>
<dbReference type="eggNOG" id="ENOG502SUNA">
    <property type="taxonomic scope" value="Eukaryota"/>
</dbReference>
<dbReference type="InterPro" id="IPR022025">
    <property type="entry name" value="Amidoligase_2"/>
</dbReference>
<evidence type="ECO:0000313" key="3">
    <source>
        <dbReference type="Proteomes" id="UP000016923"/>
    </source>
</evidence>
<dbReference type="EMBL" id="KE148181">
    <property type="protein sequence ID" value="EPE02338.1"/>
    <property type="molecule type" value="Genomic_DNA"/>
</dbReference>
<dbReference type="OrthoDB" id="5291055at2759"/>
<dbReference type="STRING" id="1262450.S3C822"/>
<protein>
    <recommendedName>
        <fullName evidence="4">Amidoligase enzyme</fullName>
    </recommendedName>
</protein>
<sequence>MAAPTANPLNSPFFGLELEIFLRPKQTKVVETLIAKVGWDRAGRDRNRVRGRLYHLVQALLLDAGIDAETEADGNFVRWFVTGDGTLTGGEEDGFWGVELVSPILHASKNWRHEVNDLFKALSLHFDIKVDRSYGTHVHVSPGVRPWTHRELAAILKAAALYNESIVEMLPPDRKDNGFAVSNFAHENVPPALRAAHSAALASGDYRGVFTLLDSLTSPSQFAEFYGSRWFMFNMTNLNDSPTSTGTVEFRSAPASADARTAIHWAAWVLSFMLRATSTDWSAAGGPMAPVTRGGSVTDLRRFILAGKVLLPAESRDGIDHSRLRRVGGTSPFTAAEKEEMEELKKDKEEKPKRFGNQ</sequence>
<gene>
    <name evidence="2" type="ORF">F503_06538</name>
</gene>
<accession>S3C822</accession>
<dbReference type="AlphaFoldDB" id="S3C822"/>
<dbReference type="PANTHER" id="PTHR36847:SF1">
    <property type="entry name" value="AMIDOLIGASE ENZYME"/>
    <property type="match status" value="1"/>
</dbReference>
<dbReference type="HOGENOM" id="CLU_039967_0_0_1"/>
<dbReference type="PANTHER" id="PTHR36847">
    <property type="entry name" value="AMIDOLIGASE ENZYME"/>
    <property type="match status" value="1"/>
</dbReference>
<dbReference type="VEuPathDB" id="FungiDB:F503_06538"/>
<evidence type="ECO:0000256" key="1">
    <source>
        <dbReference type="SAM" id="MobiDB-lite"/>
    </source>
</evidence>
<dbReference type="Pfam" id="PF12224">
    <property type="entry name" value="Amidoligase_2"/>
    <property type="match status" value="1"/>
</dbReference>
<organism evidence="2 3">
    <name type="scientific">Ophiostoma piceae (strain UAMH 11346)</name>
    <name type="common">Sap stain fungus</name>
    <dbReference type="NCBI Taxonomy" id="1262450"/>
    <lineage>
        <taxon>Eukaryota</taxon>
        <taxon>Fungi</taxon>
        <taxon>Dikarya</taxon>
        <taxon>Ascomycota</taxon>
        <taxon>Pezizomycotina</taxon>
        <taxon>Sordariomycetes</taxon>
        <taxon>Sordariomycetidae</taxon>
        <taxon>Ophiostomatales</taxon>
        <taxon>Ophiostomataceae</taxon>
        <taxon>Ophiostoma</taxon>
    </lineage>
</organism>
<dbReference type="OMA" id="PWTHREL"/>
<feature type="region of interest" description="Disordered" evidence="1">
    <location>
        <begin position="320"/>
        <end position="358"/>
    </location>
</feature>
<feature type="compositionally biased region" description="Basic and acidic residues" evidence="1">
    <location>
        <begin position="343"/>
        <end position="358"/>
    </location>
</feature>